<dbReference type="Proteomes" id="UP000315730">
    <property type="component" value="Unassembled WGS sequence"/>
</dbReference>
<proteinExistence type="predicted"/>
<dbReference type="RefSeq" id="WP_068469425.1">
    <property type="nucleotide sequence ID" value="NZ_BJNW01000012.1"/>
</dbReference>
<dbReference type="AlphaFoldDB" id="A0A4Y4D720"/>
<evidence type="ECO:0000313" key="3">
    <source>
        <dbReference type="EMBL" id="GEC99403.1"/>
    </source>
</evidence>
<dbReference type="STRING" id="1272.GCA_900014985_01557"/>
<keyword evidence="4" id="KW-1185">Reference proteome</keyword>
<feature type="transmembrane region" description="Helical" evidence="2">
    <location>
        <begin position="94"/>
        <end position="114"/>
    </location>
</feature>
<reference evidence="3 4" key="1">
    <citation type="submission" date="2019-06" db="EMBL/GenBank/DDBJ databases">
        <title>Whole genome shotgun sequence of Kocuria varians NBRC 15358.</title>
        <authorList>
            <person name="Hosoyama A."/>
            <person name="Uohara A."/>
            <person name="Ohji S."/>
            <person name="Ichikawa N."/>
        </authorList>
    </citation>
    <scope>NUCLEOTIDE SEQUENCE [LARGE SCALE GENOMIC DNA]</scope>
    <source>
        <strain evidence="3 4">NBRC 15358</strain>
    </source>
</reference>
<feature type="compositionally biased region" description="Polar residues" evidence="1">
    <location>
        <begin position="167"/>
        <end position="189"/>
    </location>
</feature>
<evidence type="ECO:0000313" key="4">
    <source>
        <dbReference type="Proteomes" id="UP000315730"/>
    </source>
</evidence>
<organism evidence="3 4">
    <name type="scientific">Kocuria varians</name>
    <name type="common">Micrococcus varians</name>
    <dbReference type="NCBI Taxonomy" id="1272"/>
    <lineage>
        <taxon>Bacteria</taxon>
        <taxon>Bacillati</taxon>
        <taxon>Actinomycetota</taxon>
        <taxon>Actinomycetes</taxon>
        <taxon>Micrococcales</taxon>
        <taxon>Micrococcaceae</taxon>
        <taxon>Kocuria</taxon>
    </lineage>
</organism>
<accession>A0A4Y4D720</accession>
<gene>
    <name evidence="3" type="ORF">KVA01_15580</name>
</gene>
<sequence>MSGTRPAAPAPASAEEPGEQSTPGPVTGDGYGRGVVLASMGGVVVGTLLVAASYGVDAAAPLRSGGFGAGLVAVSTGATALVSALLYRAAPAATAPALAALYLVKVMVFGWLLLVPGAPPWLVPPAFVAAAVVTLVAAMVAFAVIARRVSARAALGRPVQDDAAPDASTSNENATVAVAPSQTSGRTSP</sequence>
<evidence type="ECO:0008006" key="5">
    <source>
        <dbReference type="Google" id="ProtNLM"/>
    </source>
</evidence>
<keyword evidence="2" id="KW-0812">Transmembrane</keyword>
<dbReference type="EMBL" id="BJNW01000012">
    <property type="protein sequence ID" value="GEC99403.1"/>
    <property type="molecule type" value="Genomic_DNA"/>
</dbReference>
<keyword evidence="2" id="KW-0472">Membrane</keyword>
<evidence type="ECO:0000256" key="1">
    <source>
        <dbReference type="SAM" id="MobiDB-lite"/>
    </source>
</evidence>
<name>A0A4Y4D720_KOCVA</name>
<feature type="transmembrane region" description="Helical" evidence="2">
    <location>
        <begin position="35"/>
        <end position="55"/>
    </location>
</feature>
<keyword evidence="2" id="KW-1133">Transmembrane helix</keyword>
<comment type="caution">
    <text evidence="3">The sequence shown here is derived from an EMBL/GenBank/DDBJ whole genome shotgun (WGS) entry which is preliminary data.</text>
</comment>
<feature type="transmembrane region" description="Helical" evidence="2">
    <location>
        <begin position="67"/>
        <end position="87"/>
    </location>
</feature>
<protein>
    <recommendedName>
        <fullName evidence="5">ATP synthase protein I</fullName>
    </recommendedName>
</protein>
<feature type="region of interest" description="Disordered" evidence="1">
    <location>
        <begin position="160"/>
        <end position="189"/>
    </location>
</feature>
<evidence type="ECO:0000256" key="2">
    <source>
        <dbReference type="SAM" id="Phobius"/>
    </source>
</evidence>
<feature type="transmembrane region" description="Helical" evidence="2">
    <location>
        <begin position="126"/>
        <end position="146"/>
    </location>
</feature>
<feature type="compositionally biased region" description="Low complexity" evidence="1">
    <location>
        <begin position="1"/>
        <end position="15"/>
    </location>
</feature>
<feature type="region of interest" description="Disordered" evidence="1">
    <location>
        <begin position="1"/>
        <end position="26"/>
    </location>
</feature>